<sequence length="32" mass="3640">MFFRVFLSVTEYILIKADKPESIMSGQVGFDA</sequence>
<evidence type="ECO:0000313" key="1">
    <source>
        <dbReference type="EMBL" id="CCO24105.1"/>
    </source>
</evidence>
<reference evidence="1 2" key="1">
    <citation type="submission" date="2012-10" db="EMBL/GenBank/DDBJ databases">
        <authorList>
            <person name="Genoscope - CEA"/>
        </authorList>
    </citation>
    <scope>NUCLEOTIDE SEQUENCE [LARGE SCALE GENOMIC DNA]</scope>
    <source>
        <strain evidence="2">AM13 / DSM 14728</strain>
    </source>
</reference>
<gene>
    <name evidence="1" type="ORF">DESAM_21832</name>
</gene>
<accession>L0RD28</accession>
<protein>
    <submittedName>
        <fullName evidence="1">Uncharacterized protein</fullName>
    </submittedName>
</protein>
<keyword evidence="2" id="KW-1185">Reference proteome</keyword>
<dbReference type="Proteomes" id="UP000010808">
    <property type="component" value="Chromosome"/>
</dbReference>
<dbReference type="HOGENOM" id="CLU_3389107_0_0_7"/>
<evidence type="ECO:0000313" key="2">
    <source>
        <dbReference type="Proteomes" id="UP000010808"/>
    </source>
</evidence>
<proteinExistence type="predicted"/>
<dbReference type="EMBL" id="FO203522">
    <property type="protein sequence ID" value="CCO24105.1"/>
    <property type="molecule type" value="Genomic_DNA"/>
</dbReference>
<dbReference type="AlphaFoldDB" id="L0RD28"/>
<name>L0RD28_9BACT</name>
<organism evidence="1 2">
    <name type="scientific">Maridesulfovibrio hydrothermalis AM13 = DSM 14728</name>
    <dbReference type="NCBI Taxonomy" id="1121451"/>
    <lineage>
        <taxon>Bacteria</taxon>
        <taxon>Pseudomonadati</taxon>
        <taxon>Thermodesulfobacteriota</taxon>
        <taxon>Desulfovibrionia</taxon>
        <taxon>Desulfovibrionales</taxon>
        <taxon>Desulfovibrionaceae</taxon>
        <taxon>Maridesulfovibrio</taxon>
    </lineage>
</organism>
<dbReference type="KEGG" id="dhy:DESAM_21832"/>